<evidence type="ECO:0000313" key="2">
    <source>
        <dbReference type="EMBL" id="QHT05368.1"/>
    </source>
</evidence>
<protein>
    <submittedName>
        <fullName evidence="2">Uncharacterized protein</fullName>
    </submittedName>
</protein>
<feature type="compositionally biased region" description="Basic and acidic residues" evidence="1">
    <location>
        <begin position="75"/>
        <end position="87"/>
    </location>
</feature>
<feature type="region of interest" description="Disordered" evidence="1">
    <location>
        <begin position="75"/>
        <end position="99"/>
    </location>
</feature>
<reference evidence="2" key="1">
    <citation type="journal article" date="2020" name="Nature">
        <title>Giant virus diversity and host interactions through global metagenomics.</title>
        <authorList>
            <person name="Schulz F."/>
            <person name="Roux S."/>
            <person name="Paez-Espino D."/>
            <person name="Jungbluth S."/>
            <person name="Walsh D.A."/>
            <person name="Denef V.J."/>
            <person name="McMahon K.D."/>
            <person name="Konstantinidis K.T."/>
            <person name="Eloe-Fadrosh E.A."/>
            <person name="Kyrpides N.C."/>
            <person name="Woyke T."/>
        </authorList>
    </citation>
    <scope>NUCLEOTIDE SEQUENCE</scope>
    <source>
        <strain evidence="2">GVMAG-M-3300021375-17</strain>
    </source>
</reference>
<dbReference type="AlphaFoldDB" id="A0A6C0CL79"/>
<proteinExistence type="predicted"/>
<evidence type="ECO:0000256" key="1">
    <source>
        <dbReference type="SAM" id="MobiDB-lite"/>
    </source>
</evidence>
<dbReference type="EMBL" id="MN739453">
    <property type="protein sequence ID" value="QHT05368.1"/>
    <property type="molecule type" value="Genomic_DNA"/>
</dbReference>
<accession>A0A6C0CL79</accession>
<name>A0A6C0CL79_9ZZZZ</name>
<sequence>MNIQRLLNSPMGRIIISILLGLGFATLFRKVCADGSCLQFDGPVISEVDGQTYEFGEYCYKYELQPRVCDNKRKTVEMRESESESKSESSSWIPFSQNK</sequence>
<organism evidence="2">
    <name type="scientific">viral metagenome</name>
    <dbReference type="NCBI Taxonomy" id="1070528"/>
    <lineage>
        <taxon>unclassified sequences</taxon>
        <taxon>metagenomes</taxon>
        <taxon>organismal metagenomes</taxon>
    </lineage>
</organism>